<dbReference type="OrthoDB" id="10038259at2759"/>
<feature type="domain" description="EF-hand" evidence="2">
    <location>
        <begin position="42"/>
        <end position="77"/>
    </location>
</feature>
<dbReference type="PROSITE" id="PS50222">
    <property type="entry name" value="EF_HAND_2"/>
    <property type="match status" value="2"/>
</dbReference>
<evidence type="ECO:0000313" key="3">
    <source>
        <dbReference type="EMBL" id="ALC38299.1"/>
    </source>
</evidence>
<dbReference type="SUPFAM" id="SSF47473">
    <property type="entry name" value="EF-hand"/>
    <property type="match status" value="1"/>
</dbReference>
<dbReference type="OMA" id="FECMALK"/>
<dbReference type="InterPro" id="IPR011992">
    <property type="entry name" value="EF-hand-dom_pair"/>
</dbReference>
<sequence length="174" mass="19715">MYDIDNNGFLDQNDFQCMAIRACVVEGKGDCSSGRLDEYKKLMKNLWDEISAIADDDKDGKISNQEFKDAVKKTCVGKKYEEFPQAMRAFIESNFKLLDIDSDGIVGVKEYRYNCITRVAIDDIAPIDKAFETLLNDDDRKRGGLSLDRYKELYGQFLGNTADNHPAVNLFGPL</sequence>
<dbReference type="PROSITE" id="PS00018">
    <property type="entry name" value="EF_HAND_1"/>
    <property type="match status" value="3"/>
</dbReference>
<evidence type="ECO:0000259" key="2">
    <source>
        <dbReference type="PROSITE" id="PS50222"/>
    </source>
</evidence>
<evidence type="ECO:0000256" key="1">
    <source>
        <dbReference type="ARBA" id="ARBA00022837"/>
    </source>
</evidence>
<dbReference type="Gene3D" id="1.10.238.10">
    <property type="entry name" value="EF-hand"/>
    <property type="match status" value="1"/>
</dbReference>
<accession>A0A0M3QT56</accession>
<dbReference type="Proteomes" id="UP000494163">
    <property type="component" value="Chromosome 2L"/>
</dbReference>
<dbReference type="EMBL" id="CP012523">
    <property type="protein sequence ID" value="ALC38299.1"/>
    <property type="molecule type" value="Genomic_DNA"/>
</dbReference>
<gene>
    <name evidence="3" type="ORF">Dbus_chr2Lg384</name>
</gene>
<protein>
    <submittedName>
        <fullName evidence="3">Scp1</fullName>
    </submittedName>
</protein>
<proteinExistence type="predicted"/>
<organism evidence="3 4">
    <name type="scientific">Drosophila busckii</name>
    <name type="common">Fruit fly</name>
    <dbReference type="NCBI Taxonomy" id="30019"/>
    <lineage>
        <taxon>Eukaryota</taxon>
        <taxon>Metazoa</taxon>
        <taxon>Ecdysozoa</taxon>
        <taxon>Arthropoda</taxon>
        <taxon>Hexapoda</taxon>
        <taxon>Insecta</taxon>
        <taxon>Pterygota</taxon>
        <taxon>Neoptera</taxon>
        <taxon>Endopterygota</taxon>
        <taxon>Diptera</taxon>
        <taxon>Brachycera</taxon>
        <taxon>Muscomorpha</taxon>
        <taxon>Ephydroidea</taxon>
        <taxon>Drosophilidae</taxon>
        <taxon>Drosophila</taxon>
    </lineage>
</organism>
<keyword evidence="1" id="KW-0106">Calcium</keyword>
<dbReference type="AlphaFoldDB" id="A0A0M3QT56"/>
<dbReference type="SMART" id="SM00054">
    <property type="entry name" value="EFh"/>
    <property type="match status" value="3"/>
</dbReference>
<keyword evidence="4" id="KW-1185">Reference proteome</keyword>
<dbReference type="STRING" id="30019.A0A0M3QT56"/>
<reference evidence="3 4" key="1">
    <citation type="submission" date="2015-08" db="EMBL/GenBank/DDBJ databases">
        <title>Ancestral chromatin configuration constrains chromatin evolution on differentiating sex chromosomes in Drosophila.</title>
        <authorList>
            <person name="Zhou Q."/>
            <person name="Bachtrog D."/>
        </authorList>
    </citation>
    <scope>NUCLEOTIDE SEQUENCE [LARGE SCALE GENOMIC DNA]</scope>
    <source>
        <tissue evidence="3">Whole larvae</tissue>
    </source>
</reference>
<dbReference type="GO" id="GO:0005509">
    <property type="term" value="F:calcium ion binding"/>
    <property type="evidence" value="ECO:0007669"/>
    <property type="project" value="InterPro"/>
</dbReference>
<dbReference type="InterPro" id="IPR018247">
    <property type="entry name" value="EF_Hand_1_Ca_BS"/>
</dbReference>
<name>A0A0M3QT56_DROBS</name>
<evidence type="ECO:0000313" key="4">
    <source>
        <dbReference type="Proteomes" id="UP000494163"/>
    </source>
</evidence>
<dbReference type="Pfam" id="PF13499">
    <property type="entry name" value="EF-hand_7"/>
    <property type="match status" value="1"/>
</dbReference>
<dbReference type="InterPro" id="IPR002048">
    <property type="entry name" value="EF_hand_dom"/>
</dbReference>
<feature type="domain" description="EF-hand" evidence="2">
    <location>
        <begin position="1"/>
        <end position="25"/>
    </location>
</feature>
<dbReference type="SMR" id="A0A0M3QT56"/>